<sequence length="161" mass="18571">MNNKRIYYSCSTWPSYEICQHYYAQRHYAWCAPFFDADSVLSVPNSIPPSSNPRAIYWRLKRDVDARDLHSAKIADVRNGIVKGAAVKRSAGIINRSQYLEIKRIAKSALLADFSPLMFVIPLEPVANRVRLVDVRERASLLSEEYIIRDLPRRLFDAIEL</sequence>
<evidence type="ECO:0000313" key="2">
    <source>
        <dbReference type="Proteomes" id="UP000481037"/>
    </source>
</evidence>
<keyword evidence="2" id="KW-1185">Reference proteome</keyword>
<name>A0A6L5QCQ1_9BURK</name>
<evidence type="ECO:0000313" key="1">
    <source>
        <dbReference type="EMBL" id="MRX07258.1"/>
    </source>
</evidence>
<gene>
    <name evidence="1" type="ORF">GJ697_05355</name>
</gene>
<accession>A0A6L5QCQ1</accession>
<dbReference type="AlphaFoldDB" id="A0A6L5QCQ1"/>
<organism evidence="1 2">
    <name type="scientific">Duganella alba</name>
    <dbReference type="NCBI Taxonomy" id="2666081"/>
    <lineage>
        <taxon>Bacteria</taxon>
        <taxon>Pseudomonadati</taxon>
        <taxon>Pseudomonadota</taxon>
        <taxon>Betaproteobacteria</taxon>
        <taxon>Burkholderiales</taxon>
        <taxon>Oxalobacteraceae</taxon>
        <taxon>Telluria group</taxon>
        <taxon>Duganella</taxon>
    </lineage>
</organism>
<protein>
    <submittedName>
        <fullName evidence="1">Uncharacterized protein</fullName>
    </submittedName>
</protein>
<reference evidence="1 2" key="1">
    <citation type="submission" date="2019-11" db="EMBL/GenBank/DDBJ databases">
        <title>Novel species isolated from a subtropical stream in China.</title>
        <authorList>
            <person name="Lu H."/>
        </authorList>
    </citation>
    <scope>NUCLEOTIDE SEQUENCE [LARGE SCALE GENOMIC DNA]</scope>
    <source>
        <strain evidence="1 2">FT25W</strain>
    </source>
</reference>
<dbReference type="Proteomes" id="UP000481037">
    <property type="component" value="Unassembled WGS sequence"/>
</dbReference>
<proteinExistence type="predicted"/>
<dbReference type="EMBL" id="WKJM01000003">
    <property type="protein sequence ID" value="MRX07258.1"/>
    <property type="molecule type" value="Genomic_DNA"/>
</dbReference>
<dbReference type="RefSeq" id="WP_154362003.1">
    <property type="nucleotide sequence ID" value="NZ_WKJM01000003.1"/>
</dbReference>
<comment type="caution">
    <text evidence="1">The sequence shown here is derived from an EMBL/GenBank/DDBJ whole genome shotgun (WGS) entry which is preliminary data.</text>
</comment>